<reference evidence="6" key="1">
    <citation type="submission" date="2020-11" db="EMBL/GenBank/DDBJ databases">
        <authorList>
            <person name="Tran Van P."/>
        </authorList>
    </citation>
    <scope>NUCLEOTIDE SEQUENCE</scope>
</reference>
<gene>
    <name evidence="6" type="ORF">TBIB3V08_LOCUS5896</name>
</gene>
<sequence>MCSPNDMKLVVHDPAGSDGGTYRCHVKNEFGESNANLNLNIEAEPEPEGDGPTFIQKPRIISERGGKLVIMDCKVKATPKPTIIWYHGGSVLKESSKLSMSVEEKDDIYYIKLELKDPGTEDSGLYKCNIKNTMGELNANLTLNIEIIPVIKEKPKVTKIIKKKTIIVECKVESKFAPQCTWFKEKSAVREDSRHFVRIEQVREGEFAVKLEIESCMVSDKGVYKLVAKNEKGEATSQTVEVIDIPTEEEEPKKGKKPTFAKGLQSLPTKLSNPKSKQLTHGVSAYVCTSVPTQQCC</sequence>
<evidence type="ECO:0000256" key="3">
    <source>
        <dbReference type="ARBA" id="ARBA00023319"/>
    </source>
</evidence>
<feature type="compositionally biased region" description="Polar residues" evidence="4">
    <location>
        <begin position="266"/>
        <end position="276"/>
    </location>
</feature>
<accession>A0A7R9F0D8</accession>
<dbReference type="InterPro" id="IPR003599">
    <property type="entry name" value="Ig_sub"/>
</dbReference>
<dbReference type="SUPFAM" id="SSF48726">
    <property type="entry name" value="Immunoglobulin"/>
    <property type="match status" value="3"/>
</dbReference>
<evidence type="ECO:0000256" key="1">
    <source>
        <dbReference type="ARBA" id="ARBA00022729"/>
    </source>
</evidence>
<dbReference type="SMART" id="SM00409">
    <property type="entry name" value="IG"/>
    <property type="match status" value="2"/>
</dbReference>
<dbReference type="PANTHER" id="PTHR45080:SF8">
    <property type="entry name" value="IG-LIKE DOMAIN-CONTAINING PROTEIN"/>
    <property type="match status" value="1"/>
</dbReference>
<dbReference type="InterPro" id="IPR036179">
    <property type="entry name" value="Ig-like_dom_sf"/>
</dbReference>
<dbReference type="AlphaFoldDB" id="A0A7R9F0D8"/>
<dbReference type="PROSITE" id="PS50835">
    <property type="entry name" value="IG_LIKE"/>
    <property type="match status" value="2"/>
</dbReference>
<dbReference type="FunFam" id="2.60.40.10:FF:000097">
    <property type="entry name" value="Bent, isoform F"/>
    <property type="match status" value="2"/>
</dbReference>
<dbReference type="GO" id="GO:0005886">
    <property type="term" value="C:plasma membrane"/>
    <property type="evidence" value="ECO:0007669"/>
    <property type="project" value="TreeGrafter"/>
</dbReference>
<name>A0A7R9F0D8_9NEOP</name>
<keyword evidence="2" id="KW-1015">Disulfide bond</keyword>
<dbReference type="InterPro" id="IPR013098">
    <property type="entry name" value="Ig_I-set"/>
</dbReference>
<evidence type="ECO:0000259" key="5">
    <source>
        <dbReference type="PROSITE" id="PS50835"/>
    </source>
</evidence>
<keyword evidence="3" id="KW-0393">Immunoglobulin domain</keyword>
<dbReference type="EMBL" id="OD566163">
    <property type="protein sequence ID" value="CAD7443490.1"/>
    <property type="molecule type" value="Genomic_DNA"/>
</dbReference>
<feature type="domain" description="Ig-like" evidence="5">
    <location>
        <begin position="149"/>
        <end position="241"/>
    </location>
</feature>
<dbReference type="GO" id="GO:0007156">
    <property type="term" value="P:homophilic cell adhesion via plasma membrane adhesion molecules"/>
    <property type="evidence" value="ECO:0007669"/>
    <property type="project" value="TreeGrafter"/>
</dbReference>
<dbReference type="InterPro" id="IPR007110">
    <property type="entry name" value="Ig-like_dom"/>
</dbReference>
<feature type="region of interest" description="Disordered" evidence="4">
    <location>
        <begin position="247"/>
        <end position="276"/>
    </location>
</feature>
<evidence type="ECO:0000256" key="2">
    <source>
        <dbReference type="ARBA" id="ARBA00023157"/>
    </source>
</evidence>
<dbReference type="InterPro" id="IPR050958">
    <property type="entry name" value="Cell_Adh-Cytoskel_Orgn"/>
</dbReference>
<dbReference type="InterPro" id="IPR013783">
    <property type="entry name" value="Ig-like_fold"/>
</dbReference>
<organism evidence="6">
    <name type="scientific">Timema bartmani</name>
    <dbReference type="NCBI Taxonomy" id="61472"/>
    <lineage>
        <taxon>Eukaryota</taxon>
        <taxon>Metazoa</taxon>
        <taxon>Ecdysozoa</taxon>
        <taxon>Arthropoda</taxon>
        <taxon>Hexapoda</taxon>
        <taxon>Insecta</taxon>
        <taxon>Pterygota</taxon>
        <taxon>Neoptera</taxon>
        <taxon>Polyneoptera</taxon>
        <taxon>Phasmatodea</taxon>
        <taxon>Timematodea</taxon>
        <taxon>Timematoidea</taxon>
        <taxon>Timematidae</taxon>
        <taxon>Timema</taxon>
    </lineage>
</organism>
<dbReference type="Gene3D" id="2.60.40.10">
    <property type="entry name" value="Immunoglobulins"/>
    <property type="match status" value="3"/>
</dbReference>
<dbReference type="InterPro" id="IPR003598">
    <property type="entry name" value="Ig_sub2"/>
</dbReference>
<keyword evidence="1" id="KW-0732">Signal</keyword>
<feature type="domain" description="Ig-like" evidence="5">
    <location>
        <begin position="52"/>
        <end position="144"/>
    </location>
</feature>
<evidence type="ECO:0000256" key="4">
    <source>
        <dbReference type="SAM" id="MobiDB-lite"/>
    </source>
</evidence>
<dbReference type="PANTHER" id="PTHR45080">
    <property type="entry name" value="CONTACTIN 5"/>
    <property type="match status" value="1"/>
</dbReference>
<dbReference type="SMART" id="SM00408">
    <property type="entry name" value="IGc2"/>
    <property type="match status" value="2"/>
</dbReference>
<dbReference type="Pfam" id="PF07679">
    <property type="entry name" value="I-set"/>
    <property type="match status" value="2"/>
</dbReference>
<evidence type="ECO:0000313" key="6">
    <source>
        <dbReference type="EMBL" id="CAD7443490.1"/>
    </source>
</evidence>
<protein>
    <recommendedName>
        <fullName evidence="5">Ig-like domain-containing protein</fullName>
    </recommendedName>
</protein>
<proteinExistence type="predicted"/>